<dbReference type="InParanoid" id="D2V8L4"/>
<accession>D2V8L4</accession>
<protein>
    <submittedName>
        <fullName evidence="2">Predicted protein</fullName>
    </submittedName>
</protein>
<feature type="region of interest" description="Disordered" evidence="1">
    <location>
        <begin position="265"/>
        <end position="284"/>
    </location>
</feature>
<organism evidence="3">
    <name type="scientific">Naegleria gruberi</name>
    <name type="common">Amoeba</name>
    <dbReference type="NCBI Taxonomy" id="5762"/>
    <lineage>
        <taxon>Eukaryota</taxon>
        <taxon>Discoba</taxon>
        <taxon>Heterolobosea</taxon>
        <taxon>Tetramitia</taxon>
        <taxon>Eutetramitia</taxon>
        <taxon>Vahlkampfiidae</taxon>
        <taxon>Naegleria</taxon>
    </lineage>
</organism>
<name>D2V8L4_NAEGR</name>
<dbReference type="AlphaFoldDB" id="D2V8L4"/>
<dbReference type="KEGG" id="ngr:NAEGRDRAFT_65200"/>
<dbReference type="Proteomes" id="UP000006671">
    <property type="component" value="Unassembled WGS sequence"/>
</dbReference>
<feature type="compositionally biased region" description="Acidic residues" evidence="1">
    <location>
        <begin position="265"/>
        <end position="280"/>
    </location>
</feature>
<evidence type="ECO:0000313" key="2">
    <source>
        <dbReference type="EMBL" id="EFC46825.1"/>
    </source>
</evidence>
<proteinExistence type="predicted"/>
<evidence type="ECO:0000256" key="1">
    <source>
        <dbReference type="SAM" id="MobiDB-lite"/>
    </source>
</evidence>
<dbReference type="EMBL" id="GG738857">
    <property type="protein sequence ID" value="EFC46825.1"/>
    <property type="molecule type" value="Genomic_DNA"/>
</dbReference>
<keyword evidence="3" id="KW-1185">Reference proteome</keyword>
<sequence>MPSFPLTPKQFVSTSHPCTLSDNSLKQFFEKACLFIRDKIHHLETLDQKREVLAKIKQETIETINQVLKLYGYEDLISESEKFWLTESFAKEDDGKKISIRIMIVIFLYAGLYTKMVEELDSEPILQFFSYIEESVAPGIVKCAKEIAAKAILKETVNSFQMNIMDDMQDWQHIIMHFYTLLQVDFTTWGKQSIYEFGEKGCSSLSCFTMLALLKYFSEKKEKFYKDNTSGQEWRLREQDSALLRQILLFWSIFQEFMDRRSVEDDDISDDDDSEDDSEDVIPKRKLPHNMDSQAISTLKGFYCIIFVFYLPILAECIYDFSELPNTELKQLLGNQKVKDETSDVANSVLVYISGSKPLSAQFIKSLIDKDYEEVKDLSNSSIINNVNSRNCGKYVWIVKTKILNTICLNLEELCTPPTDAEYSTSFAKLEFALAFVFPFGDFLINTLNENDDYPSNTILKRIATLASLSLSRLFLSGNEIKLQQLIRRNSKFKIPFNYLSEFNLKILEIWKRNLYSSDEILRENTCFSLSIYFSEVHESRITDDLIKSVIKSFEANISNMSQYSILLSALIDKIEYSDSPFVDDFRNLLTRLFEIICKSNNGVEYMTQSNISDEQKAENHKKNIIFYFETLHDSYDFIKDGFEFKTILLYIKEKIEEIWRDGTLQEHVEIVSAYIVAIKEISRITNFESICNFFNESNYFTFLTKLIRSYIEYTEISSTTSRGSIYQLIGILSNVGLLDLCPFDNDGHDTNTTTCDINISTIIGKRFVYDFILPTIFEEALPPKTFFTDQIIIDASNLSKRIDTLTHASWALGRLMYNDLLRNDGNRSQAIFAQNIDRYLMVVKYLTSYDFYTTEEIRNLLLTYQDKILVSGLLLVQSRAIELIGLQFGKIFSSLCDIVVEEMQTNGAGDISLFFSLILLTDYMMDYHPESIALDEVAVFFAPILPSLLLGCNTYQASLVKRVFNKVVLID</sequence>
<dbReference type="VEuPathDB" id="AmoebaDB:NAEGRDRAFT_65200"/>
<reference evidence="2 3" key="1">
    <citation type="journal article" date="2010" name="Cell">
        <title>The genome of Naegleria gruberi illuminates early eukaryotic versatility.</title>
        <authorList>
            <person name="Fritz-Laylin L.K."/>
            <person name="Prochnik S.E."/>
            <person name="Ginger M.L."/>
            <person name="Dacks J.B."/>
            <person name="Carpenter M.L."/>
            <person name="Field M.C."/>
            <person name="Kuo A."/>
            <person name="Paredez A."/>
            <person name="Chapman J."/>
            <person name="Pham J."/>
            <person name="Shu S."/>
            <person name="Neupane R."/>
            <person name="Cipriano M."/>
            <person name="Mancuso J."/>
            <person name="Tu H."/>
            <person name="Salamov A."/>
            <person name="Lindquist E."/>
            <person name="Shapiro H."/>
            <person name="Lucas S."/>
            <person name="Grigoriev I.V."/>
            <person name="Cande W.Z."/>
            <person name="Fulton C."/>
            <person name="Rokhsar D.S."/>
            <person name="Dawson S.C."/>
        </authorList>
    </citation>
    <scope>NUCLEOTIDE SEQUENCE [LARGE SCALE GENOMIC DNA]</scope>
    <source>
        <strain evidence="2 3">NEG-M</strain>
    </source>
</reference>
<gene>
    <name evidence="2" type="ORF">NAEGRDRAFT_65200</name>
</gene>
<evidence type="ECO:0000313" key="3">
    <source>
        <dbReference type="Proteomes" id="UP000006671"/>
    </source>
</evidence>
<dbReference type="GeneID" id="8848844"/>
<dbReference type="RefSeq" id="XP_002679569.1">
    <property type="nucleotide sequence ID" value="XM_002679523.1"/>
</dbReference>